<dbReference type="EMBL" id="LHPG02000014">
    <property type="protein sequence ID" value="PRW39345.1"/>
    <property type="molecule type" value="Genomic_DNA"/>
</dbReference>
<feature type="compositionally biased region" description="Basic and acidic residues" evidence="1">
    <location>
        <begin position="22"/>
        <end position="34"/>
    </location>
</feature>
<dbReference type="Proteomes" id="UP000239899">
    <property type="component" value="Unassembled WGS sequence"/>
</dbReference>
<reference evidence="2 3" key="1">
    <citation type="journal article" date="2018" name="Plant J.">
        <title>Genome sequences of Chlorella sorokiniana UTEX 1602 and Micractinium conductrix SAG 241.80: implications to maltose excretion by a green alga.</title>
        <authorList>
            <person name="Arriola M.B."/>
            <person name="Velmurugan N."/>
            <person name="Zhang Y."/>
            <person name="Plunkett M.H."/>
            <person name="Hondzo H."/>
            <person name="Barney B.M."/>
        </authorList>
    </citation>
    <scope>NUCLEOTIDE SEQUENCE [LARGE SCALE GENOMIC DNA]</scope>
    <source>
        <strain evidence="3">UTEX 1602</strain>
    </source>
</reference>
<protein>
    <submittedName>
        <fullName evidence="2">Uncharacterized protein</fullName>
    </submittedName>
</protein>
<evidence type="ECO:0000313" key="2">
    <source>
        <dbReference type="EMBL" id="PRW39345.1"/>
    </source>
</evidence>
<accession>A0A2P6TJB6</accession>
<evidence type="ECO:0000313" key="3">
    <source>
        <dbReference type="Proteomes" id="UP000239899"/>
    </source>
</evidence>
<name>A0A2P6TJB6_CHLSO</name>
<organism evidence="2 3">
    <name type="scientific">Chlorella sorokiniana</name>
    <name type="common">Freshwater green alga</name>
    <dbReference type="NCBI Taxonomy" id="3076"/>
    <lineage>
        <taxon>Eukaryota</taxon>
        <taxon>Viridiplantae</taxon>
        <taxon>Chlorophyta</taxon>
        <taxon>core chlorophytes</taxon>
        <taxon>Trebouxiophyceae</taxon>
        <taxon>Chlorellales</taxon>
        <taxon>Chlorellaceae</taxon>
        <taxon>Chlorella clade</taxon>
        <taxon>Chlorella</taxon>
    </lineage>
</organism>
<proteinExistence type="predicted"/>
<sequence length="257" mass="27425">MEAELSVSLDSMSGYDAVGQDIYKDDPRASPLEKVEDDPPAAASFFLTTPLTVSAFTIKEEPHAPPSPLANATNPFIGRSFTPAANEAAIEAPAPLPPAPPPRSLASPPPKPAIAAPTPARRRRRSRGTAAATPVHTKAGRCATVAKKAAKGEEAALNEKKCALAWVVWQSTKGKDPRSGVKSKHKAGRKEKFNYYKHFSPALLYACATYPDTFKLWVLREGYLRDNASAIAEGRIPCKATCSRAVNTFKKASAGNG</sequence>
<evidence type="ECO:0000256" key="1">
    <source>
        <dbReference type="SAM" id="MobiDB-lite"/>
    </source>
</evidence>
<feature type="region of interest" description="Disordered" evidence="1">
    <location>
        <begin position="17"/>
        <end position="37"/>
    </location>
</feature>
<comment type="caution">
    <text evidence="2">The sequence shown here is derived from an EMBL/GenBank/DDBJ whole genome shotgun (WGS) entry which is preliminary data.</text>
</comment>
<feature type="compositionally biased region" description="Pro residues" evidence="1">
    <location>
        <begin position="94"/>
        <end position="112"/>
    </location>
</feature>
<dbReference type="OrthoDB" id="10531566at2759"/>
<gene>
    <name evidence="2" type="ORF">C2E21_6991</name>
</gene>
<keyword evidence="3" id="KW-1185">Reference proteome</keyword>
<feature type="region of interest" description="Disordered" evidence="1">
    <location>
        <begin position="92"/>
        <end position="137"/>
    </location>
</feature>
<dbReference type="AlphaFoldDB" id="A0A2P6TJB6"/>